<dbReference type="STRING" id="1196031.A361_09835"/>
<evidence type="ECO:0000313" key="1">
    <source>
        <dbReference type="EMBL" id="AND39417.1"/>
    </source>
</evidence>
<name>A0A160M9P2_9BACI</name>
<gene>
    <name evidence="1" type="ORF">A361_09835</name>
</gene>
<organism evidence="1 2">
    <name type="scientific">Cytobacillus oceanisediminis 2691</name>
    <dbReference type="NCBI Taxonomy" id="1196031"/>
    <lineage>
        <taxon>Bacteria</taxon>
        <taxon>Bacillati</taxon>
        <taxon>Bacillota</taxon>
        <taxon>Bacilli</taxon>
        <taxon>Bacillales</taxon>
        <taxon>Bacillaceae</taxon>
        <taxon>Cytobacillus</taxon>
    </lineage>
</organism>
<reference evidence="1 2" key="1">
    <citation type="submission" date="2016-04" db="EMBL/GenBank/DDBJ databases">
        <title>Complete genome sequence of Bacillus oceanisediminis strain 2691.</title>
        <authorList>
            <person name="Jeong H."/>
            <person name="Kim H.J."/>
            <person name="Lee D.-W."/>
        </authorList>
    </citation>
    <scope>NUCLEOTIDE SEQUENCE [LARGE SCALE GENOMIC DNA]</scope>
    <source>
        <strain evidence="1 2">2691</strain>
    </source>
</reference>
<accession>A0A160M9P2</accession>
<dbReference type="Proteomes" id="UP000077856">
    <property type="component" value="Chromosome"/>
</dbReference>
<sequence>MDTDLDKADKALLNESAKLQEAIKKLDSIDGRLTEMARLTGKLSEEHRIIILKQRATKAHLQVKLTKINEELPNWKKIKMKNESFDCYLWEGLSKHFYAFWKIFKSDSPDSSNLQSSIFQREK</sequence>
<evidence type="ECO:0000313" key="2">
    <source>
        <dbReference type="Proteomes" id="UP000077856"/>
    </source>
</evidence>
<proteinExistence type="predicted"/>
<protein>
    <submittedName>
        <fullName evidence="1">Uncharacterized protein</fullName>
    </submittedName>
</protein>
<dbReference type="AlphaFoldDB" id="A0A160M9P2"/>
<dbReference type="KEGG" id="bon:A361_09835"/>
<dbReference type="EMBL" id="CP015506">
    <property type="protein sequence ID" value="AND39417.1"/>
    <property type="molecule type" value="Genomic_DNA"/>
</dbReference>